<feature type="binding site" evidence="5">
    <location>
        <begin position="86"/>
        <end position="87"/>
    </location>
    <ligand>
        <name>Mo-molybdopterin</name>
        <dbReference type="ChEBI" id="CHEBI:71302"/>
    </ligand>
</feature>
<dbReference type="Proteomes" id="UP000007460">
    <property type="component" value="Chromosome"/>
</dbReference>
<dbReference type="NCBIfam" id="NF003767">
    <property type="entry name" value="PRK05363.1"/>
    <property type="match status" value="1"/>
</dbReference>
<comment type="subunit">
    <text evidence="5">Heterodimer of a catalytic subunit (MsrP) and a heme-binding subunit (MsrQ).</text>
</comment>
<keyword evidence="2 5" id="KW-0479">Metal-binding</keyword>
<comment type="subcellular location">
    <subcellularLocation>
        <location evidence="5">Periplasm</location>
    </subcellularLocation>
    <text evidence="5">Is attached to the inner membrane when interacting with the MsrQ subunit.</text>
</comment>
<dbReference type="InterPro" id="IPR006311">
    <property type="entry name" value="TAT_signal"/>
</dbReference>
<dbReference type="PANTHER" id="PTHR43032">
    <property type="entry name" value="PROTEIN-METHIONINE-SULFOXIDE REDUCTASE"/>
    <property type="match status" value="1"/>
</dbReference>
<comment type="catalytic activity">
    <reaction evidence="5">
        <text>L-methionyl-[protein] + a quinone + H2O = L-methionyl-(S)-S-oxide-[protein] + a quinol</text>
        <dbReference type="Rhea" id="RHEA:51292"/>
        <dbReference type="Rhea" id="RHEA-COMP:12313"/>
        <dbReference type="Rhea" id="RHEA-COMP:12315"/>
        <dbReference type="ChEBI" id="CHEBI:15377"/>
        <dbReference type="ChEBI" id="CHEBI:16044"/>
        <dbReference type="ChEBI" id="CHEBI:24646"/>
        <dbReference type="ChEBI" id="CHEBI:44120"/>
        <dbReference type="ChEBI" id="CHEBI:132124"/>
    </reaction>
</comment>
<dbReference type="HAMAP" id="MF_01206">
    <property type="entry name" value="MsrP"/>
    <property type="match status" value="1"/>
</dbReference>
<dbReference type="GO" id="GO:0042597">
    <property type="term" value="C:periplasmic space"/>
    <property type="evidence" value="ECO:0007669"/>
    <property type="project" value="UniProtKB-SubCell"/>
</dbReference>
<dbReference type="STRING" id="488538.SAR116_2216"/>
<keyword evidence="5" id="KW-0574">Periplasm</keyword>
<dbReference type="eggNOG" id="COG2041">
    <property type="taxonomic scope" value="Bacteria"/>
</dbReference>
<evidence type="ECO:0000256" key="5">
    <source>
        <dbReference type="HAMAP-Rule" id="MF_01206"/>
    </source>
</evidence>
<evidence type="ECO:0000256" key="3">
    <source>
        <dbReference type="ARBA" id="ARBA00022729"/>
    </source>
</evidence>
<feature type="binding site" evidence="5">
    <location>
        <position position="176"/>
    </location>
    <ligand>
        <name>Mo-molybdopterin</name>
        <dbReference type="ChEBI" id="CHEBI:71302"/>
    </ligand>
</feature>
<feature type="binding site" evidence="5">
    <location>
        <position position="141"/>
    </location>
    <ligand>
        <name>Mo-molybdopterin</name>
        <dbReference type="ChEBI" id="CHEBI:71302"/>
    </ligand>
    <ligandPart>
        <name>Mo</name>
        <dbReference type="ChEBI" id="CHEBI:28685"/>
    </ligandPart>
</feature>
<evidence type="ECO:0000313" key="8">
    <source>
        <dbReference type="Proteomes" id="UP000007460"/>
    </source>
</evidence>
<comment type="PTM">
    <text evidence="5">Predicted to be exported by the Tat system. The position of the signal peptide cleavage has not been experimentally proven.</text>
</comment>
<feature type="domain" description="Oxidoreductase molybdopterin-binding" evidence="6">
    <location>
        <begin position="100"/>
        <end position="258"/>
    </location>
</feature>
<keyword evidence="8" id="KW-1185">Reference proteome</keyword>
<dbReference type="KEGG" id="apb:SAR116_2216"/>
<keyword evidence="1 5" id="KW-0500">Molybdenum</keyword>
<evidence type="ECO:0000313" key="7">
    <source>
        <dbReference type="EMBL" id="ADE40459.1"/>
    </source>
</evidence>
<feature type="binding site" evidence="5">
    <location>
        <begin position="240"/>
        <end position="242"/>
    </location>
    <ligand>
        <name>Mo-molybdopterin</name>
        <dbReference type="ChEBI" id="CHEBI:71302"/>
    </ligand>
</feature>
<dbReference type="GO" id="GO:0046872">
    <property type="term" value="F:metal ion binding"/>
    <property type="evidence" value="ECO:0007669"/>
    <property type="project" value="UniProtKB-KW"/>
</dbReference>
<dbReference type="HOGENOM" id="CLU_045520_0_0_5"/>
<protein>
    <recommendedName>
        <fullName evidence="5">Protein-methionine-sulfoxide reductase catalytic subunit MsrP</fullName>
        <ecNumber evidence="5">1.8.5.-</ecNumber>
    </recommendedName>
</protein>
<name>D5BP25_PUNMI</name>
<keyword evidence="4 5" id="KW-0560">Oxidoreductase</keyword>
<dbReference type="OrthoDB" id="9795587at2"/>
<dbReference type="Gene3D" id="3.90.420.10">
    <property type="entry name" value="Oxidoreductase, molybdopterin-binding domain"/>
    <property type="match status" value="1"/>
</dbReference>
<reference evidence="7 8" key="1">
    <citation type="journal article" date="2010" name="J. Bacteriol.">
        <title>Complete genome sequence of "Candidatus Puniceispirillum marinum" IMCC1322, a representative of the SAR116 clade in the Alphaproteobacteria.</title>
        <authorList>
            <person name="Oh H.M."/>
            <person name="Kwon K.K."/>
            <person name="Kang I."/>
            <person name="Kang S.G."/>
            <person name="Lee J.H."/>
            <person name="Kim S.J."/>
            <person name="Cho J.C."/>
        </authorList>
    </citation>
    <scope>NUCLEOTIDE SEQUENCE [LARGE SCALE GENOMIC DNA]</scope>
    <source>
        <strain evidence="7 8">IMCC1322</strain>
    </source>
</reference>
<dbReference type="EC" id="1.8.5.-" evidence="5"/>
<comment type="cofactor">
    <cofactor evidence="5">
        <name>Mo-molybdopterin</name>
        <dbReference type="ChEBI" id="CHEBI:71302"/>
    </cofactor>
    <text evidence="5">Binds 1 Mo-molybdopterin (Mo-MPT) cofactor per subunit.</text>
</comment>
<comment type="catalytic activity">
    <reaction evidence="5">
        <text>L-methionyl-[protein] + a quinone + H2O = L-methionyl-(R)-S-oxide-[protein] + a quinol</text>
        <dbReference type="Rhea" id="RHEA:51296"/>
        <dbReference type="Rhea" id="RHEA-COMP:12313"/>
        <dbReference type="Rhea" id="RHEA-COMP:12314"/>
        <dbReference type="ChEBI" id="CHEBI:15377"/>
        <dbReference type="ChEBI" id="CHEBI:16044"/>
        <dbReference type="ChEBI" id="CHEBI:24646"/>
        <dbReference type="ChEBI" id="CHEBI:45764"/>
        <dbReference type="ChEBI" id="CHEBI:132124"/>
    </reaction>
</comment>
<dbReference type="EMBL" id="CP001751">
    <property type="protein sequence ID" value="ADE40459.1"/>
    <property type="molecule type" value="Genomic_DNA"/>
</dbReference>
<comment type="function">
    <text evidence="5">Part of the MsrPQ system that repairs oxidized periplasmic proteins containing methionine sulfoxide residues (Met-O), using respiratory chain electrons. Thus protects these proteins from oxidative-stress damage caused by reactive species of oxygen and chlorine generated by the host defense mechanisms. MsrPQ is essential for the maintenance of envelope integrity under bleach stress, rescuing a wide series of structurally unrelated periplasmic proteins from methionine oxidation. The catalytic subunit MsrP is non-stereospecific, being able to reduce both (R-) and (S-) diastereoisomers of methionine sulfoxide.</text>
</comment>
<comment type="similarity">
    <text evidence="5">Belongs to the MsrP family.</text>
</comment>
<dbReference type="GO" id="GO:0016672">
    <property type="term" value="F:oxidoreductase activity, acting on a sulfur group of donors, quinone or similar compound as acceptor"/>
    <property type="evidence" value="ECO:0007669"/>
    <property type="project" value="UniProtKB-UniRule"/>
</dbReference>
<dbReference type="InterPro" id="IPR036374">
    <property type="entry name" value="OxRdtase_Mopterin-bd_sf"/>
</dbReference>
<feature type="binding site" evidence="5">
    <location>
        <position position="229"/>
    </location>
    <ligand>
        <name>Mo-molybdopterin</name>
        <dbReference type="ChEBI" id="CHEBI:71302"/>
    </ligand>
</feature>
<proteinExistence type="inferred from homology"/>
<dbReference type="InterPro" id="IPR022867">
    <property type="entry name" value="MsrP"/>
</dbReference>
<dbReference type="PROSITE" id="PS51318">
    <property type="entry name" value="TAT"/>
    <property type="match status" value="1"/>
</dbReference>
<dbReference type="AlphaFoldDB" id="D5BP25"/>
<sequence>MLIKKKASWALPESAATPEHVYMNRRSWLKAAGFSGLGLASTMMGGGMASTALAAITGYPALRNDAYSLDRAITDEEEATTYTNFYEFGSSKNIWKKTRNMTTDPWAVTIDGLVESEMTLDAEDLVRQMGGLEERLYRHRCVEAWAMAVPWTGVPLAKLIALAKPLPEAKYLRMETFLDPDVAPGQKQGWYPWPYVEGLTIAEAQNELAFLATGIYGKSMPNQNGAPIRLVVPWKYGFKSIKSIVRFSFTAEQPVSFWQELAGTEYGFWANVNPTVPHPRWPQRTERLLGTGQRVQTEIFNGYGDQVAGLYADMSFDNNRTLYF</sequence>
<dbReference type="RefSeq" id="WP_013047086.1">
    <property type="nucleotide sequence ID" value="NC_014010.1"/>
</dbReference>
<organism evidence="7 8">
    <name type="scientific">Puniceispirillum marinum (strain IMCC1322)</name>
    <dbReference type="NCBI Taxonomy" id="488538"/>
    <lineage>
        <taxon>Bacteria</taxon>
        <taxon>Pseudomonadati</taxon>
        <taxon>Pseudomonadota</taxon>
        <taxon>Alphaproteobacteria</taxon>
        <taxon>Candidatus Puniceispirillales</taxon>
        <taxon>Candidatus Puniceispirillaceae</taxon>
        <taxon>Candidatus Puniceispirillum</taxon>
    </lineage>
</organism>
<comment type="caution">
    <text evidence="5">Lacks conserved residue(s) required for the propagation of feature annotation.</text>
</comment>
<evidence type="ECO:0000256" key="1">
    <source>
        <dbReference type="ARBA" id="ARBA00022505"/>
    </source>
</evidence>
<evidence type="ECO:0000259" key="6">
    <source>
        <dbReference type="Pfam" id="PF00174"/>
    </source>
</evidence>
<evidence type="ECO:0000256" key="4">
    <source>
        <dbReference type="ARBA" id="ARBA00023002"/>
    </source>
</evidence>
<gene>
    <name evidence="5" type="primary">msrP</name>
    <name evidence="7" type="ordered locus">SAR116_2216</name>
</gene>
<evidence type="ECO:0000256" key="2">
    <source>
        <dbReference type="ARBA" id="ARBA00022723"/>
    </source>
</evidence>
<accession>D5BP25</accession>
<dbReference type="InterPro" id="IPR000572">
    <property type="entry name" value="OxRdtase_Mopterin-bd_dom"/>
</dbReference>
<dbReference type="GO" id="GO:0030091">
    <property type="term" value="P:protein repair"/>
    <property type="evidence" value="ECO:0007669"/>
    <property type="project" value="UniProtKB-UniRule"/>
</dbReference>
<feature type="binding site" evidence="5">
    <location>
        <position position="224"/>
    </location>
    <ligand>
        <name>Mo-molybdopterin</name>
        <dbReference type="ChEBI" id="CHEBI:71302"/>
    </ligand>
</feature>
<dbReference type="Pfam" id="PF00174">
    <property type="entry name" value="Oxidored_molyb"/>
    <property type="match status" value="1"/>
</dbReference>
<dbReference type="PANTHER" id="PTHR43032:SF3">
    <property type="entry name" value="PROTEIN-METHIONINE-SULFOXIDE REDUCTASE CATALYTIC SUBUNIT MSRP"/>
    <property type="match status" value="1"/>
</dbReference>
<keyword evidence="3 5" id="KW-0732">Signal</keyword>
<dbReference type="GO" id="GO:0043546">
    <property type="term" value="F:molybdopterin cofactor binding"/>
    <property type="evidence" value="ECO:0007669"/>
    <property type="project" value="UniProtKB-UniRule"/>
</dbReference>
<dbReference type="SUPFAM" id="SSF56524">
    <property type="entry name" value="Oxidoreductase molybdopterin-binding domain"/>
    <property type="match status" value="1"/>
</dbReference>